<evidence type="ECO:0000256" key="3">
    <source>
        <dbReference type="ARBA" id="ARBA00022679"/>
    </source>
</evidence>
<keyword evidence="7" id="KW-1133">Transmembrane helix</keyword>
<dbReference type="Proteomes" id="UP000054725">
    <property type="component" value="Unassembled WGS sequence"/>
</dbReference>
<evidence type="ECO:0000256" key="2">
    <source>
        <dbReference type="ARBA" id="ARBA00005182"/>
    </source>
</evidence>
<keyword evidence="7" id="KW-0472">Membrane</keyword>
<reference evidence="9 10" key="1">
    <citation type="submission" date="2015-11" db="EMBL/GenBank/DDBJ databases">
        <title>Genomic analysis of 38 Legionella species identifies large and diverse effector repertoires.</title>
        <authorList>
            <person name="Burstein D."/>
            <person name="Amaro F."/>
            <person name="Zusman T."/>
            <person name="Lifshitz Z."/>
            <person name="Cohen O."/>
            <person name="Gilbert J.A."/>
            <person name="Pupko T."/>
            <person name="Shuman H.A."/>
            <person name="Segal G."/>
        </authorList>
    </citation>
    <scope>NUCLEOTIDE SEQUENCE [LARGE SCALE GENOMIC DNA]</scope>
    <source>
        <strain evidence="9 10">ATCC 49506</strain>
    </source>
</reference>
<evidence type="ECO:0000256" key="6">
    <source>
        <dbReference type="ARBA" id="ARBA00022841"/>
    </source>
</evidence>
<comment type="caution">
    <text evidence="9">The sequence shown here is derived from an EMBL/GenBank/DDBJ whole genome shotgun (WGS) entry which is preliminary data.</text>
</comment>
<dbReference type="PATRIC" id="fig|45070.6.peg.582"/>
<name>A0A0W0X220_9GAMM</name>
<evidence type="ECO:0000256" key="5">
    <source>
        <dbReference type="ARBA" id="ARBA00022764"/>
    </source>
</evidence>
<keyword evidence="4" id="KW-0732">Signal</keyword>
<evidence type="ECO:0000256" key="4">
    <source>
        <dbReference type="ARBA" id="ARBA00022729"/>
    </source>
</evidence>
<dbReference type="Pfam" id="PF16822">
    <property type="entry name" value="ALGX"/>
    <property type="match status" value="1"/>
</dbReference>
<keyword evidence="6" id="KW-0016">Alginate biosynthesis</keyword>
<protein>
    <submittedName>
        <fullName evidence="9">Alginate O-acetylation protein AlgJ</fullName>
    </submittedName>
</protein>
<dbReference type="UniPathway" id="UPA00286"/>
<gene>
    <name evidence="9" type="ORF">Lnau_0552</name>
</gene>
<accession>A0A0W0X220</accession>
<evidence type="ECO:0000256" key="1">
    <source>
        <dbReference type="ARBA" id="ARBA00004418"/>
    </source>
</evidence>
<dbReference type="RefSeq" id="WP_058503630.1">
    <property type="nucleotide sequence ID" value="NZ_CAAAIF010000005.1"/>
</dbReference>
<keyword evidence="10" id="KW-1185">Reference proteome</keyword>
<proteinExistence type="predicted"/>
<dbReference type="GO" id="GO:0042121">
    <property type="term" value="P:alginic acid biosynthetic process"/>
    <property type="evidence" value="ECO:0007669"/>
    <property type="project" value="UniProtKB-UniPathway"/>
</dbReference>
<dbReference type="GO" id="GO:0016740">
    <property type="term" value="F:transferase activity"/>
    <property type="evidence" value="ECO:0007669"/>
    <property type="project" value="UniProtKB-KW"/>
</dbReference>
<feature type="transmembrane region" description="Helical" evidence="7">
    <location>
        <begin position="32"/>
        <end position="51"/>
    </location>
</feature>
<dbReference type="EMBL" id="LNYO01000007">
    <property type="protein sequence ID" value="KTD38564.1"/>
    <property type="molecule type" value="Genomic_DNA"/>
</dbReference>
<sequence length="410" mass="48131">MSIEQSSNELTEEFSINRFVHLKRFLKSHQQIIPFILMIIILVLPINLFIIKQLINKFSLNPKTQNPPLVSVEKILNGSLQKEYETWFNNHNPMKSMFTNFNNQFYYSLFSKSLMFDSNIVIGKNAYLFEKIYINQYVNLSKVPYTQRQFDLWAADLQELADFFKKRGQKFIYLITPSKASFYPEYLPDSYAKIIKDTRPDYFLKIEALKKVHVPYFDASQFILANKDKSYGYLLFPQGGTHWTMLGASLVAERILDLISQQTQMQLPPLSYSYTVTTRPLGVDKDLLHLCKLLFPPKHYTVPYVSFKKNENPVSLKVAIIGGSFTHFFKQLFTESHYFSQLDHFYYLILNHYQISKNGKKEPPMNRDDPRSYQDILAADVVILEENEILPYSNHFRELYFRLLGKPPSS</sequence>
<dbReference type="InterPro" id="IPR031811">
    <property type="entry name" value="ALGX/ALGJ_SGNH-like"/>
</dbReference>
<dbReference type="GO" id="GO:0042597">
    <property type="term" value="C:periplasmic space"/>
    <property type="evidence" value="ECO:0007669"/>
    <property type="project" value="UniProtKB-SubCell"/>
</dbReference>
<evidence type="ECO:0000259" key="8">
    <source>
        <dbReference type="Pfam" id="PF16822"/>
    </source>
</evidence>
<comment type="pathway">
    <text evidence="2">Glycan biosynthesis; alginate biosynthesis.</text>
</comment>
<keyword evidence="7" id="KW-0812">Transmembrane</keyword>
<dbReference type="SUPFAM" id="SSF52266">
    <property type="entry name" value="SGNH hydrolase"/>
    <property type="match status" value="1"/>
</dbReference>
<keyword evidence="5" id="KW-0574">Periplasm</keyword>
<dbReference type="STRING" id="45070.Lnau_0552"/>
<dbReference type="AlphaFoldDB" id="A0A0W0X220"/>
<comment type="subcellular location">
    <subcellularLocation>
        <location evidence="1">Periplasm</location>
    </subcellularLocation>
</comment>
<evidence type="ECO:0000256" key="7">
    <source>
        <dbReference type="SAM" id="Phobius"/>
    </source>
</evidence>
<evidence type="ECO:0000313" key="9">
    <source>
        <dbReference type="EMBL" id="KTD38564.1"/>
    </source>
</evidence>
<evidence type="ECO:0000313" key="10">
    <source>
        <dbReference type="Proteomes" id="UP000054725"/>
    </source>
</evidence>
<feature type="domain" description="AlgX/AlgJ SGNH hydrolase-like" evidence="8">
    <location>
        <begin position="146"/>
        <end position="276"/>
    </location>
</feature>
<keyword evidence="3" id="KW-0808">Transferase</keyword>
<organism evidence="9 10">
    <name type="scientific">Legionella nautarum</name>
    <dbReference type="NCBI Taxonomy" id="45070"/>
    <lineage>
        <taxon>Bacteria</taxon>
        <taxon>Pseudomonadati</taxon>
        <taxon>Pseudomonadota</taxon>
        <taxon>Gammaproteobacteria</taxon>
        <taxon>Legionellales</taxon>
        <taxon>Legionellaceae</taxon>
        <taxon>Legionella</taxon>
    </lineage>
</organism>
<dbReference type="OrthoDB" id="5657087at2"/>